<accession>A0A235BUU5</accession>
<dbReference type="PANTHER" id="PTHR42924">
    <property type="entry name" value="EXONUCLEASE"/>
    <property type="match status" value="1"/>
</dbReference>
<name>A0A235BUU5_UNCW3</name>
<evidence type="ECO:0000259" key="1">
    <source>
        <dbReference type="SMART" id="SM00481"/>
    </source>
</evidence>
<dbReference type="SUPFAM" id="SSF89550">
    <property type="entry name" value="PHP domain-like"/>
    <property type="match status" value="1"/>
</dbReference>
<protein>
    <recommendedName>
        <fullName evidence="1">Polymerase/histidinol phosphatase N-terminal domain-containing protein</fullName>
    </recommendedName>
</protein>
<dbReference type="PANTHER" id="PTHR42924:SF3">
    <property type="entry name" value="POLYMERASE_HISTIDINOL PHOSPHATASE N-TERMINAL DOMAIN-CONTAINING PROTEIN"/>
    <property type="match status" value="1"/>
</dbReference>
<dbReference type="GO" id="GO:0004534">
    <property type="term" value="F:5'-3' RNA exonuclease activity"/>
    <property type="evidence" value="ECO:0007669"/>
    <property type="project" value="TreeGrafter"/>
</dbReference>
<dbReference type="Pfam" id="PF02811">
    <property type="entry name" value="PHP"/>
    <property type="match status" value="1"/>
</dbReference>
<dbReference type="InterPro" id="IPR016195">
    <property type="entry name" value="Pol/histidinol_Pase-like"/>
</dbReference>
<gene>
    <name evidence="2" type="ORF">CH333_04550</name>
</gene>
<dbReference type="GO" id="GO:0035312">
    <property type="term" value="F:5'-3' DNA exonuclease activity"/>
    <property type="evidence" value="ECO:0007669"/>
    <property type="project" value="TreeGrafter"/>
</dbReference>
<organism evidence="2 3">
    <name type="scientific">candidate division WOR-3 bacterium JGI_Cruoil_03_44_89</name>
    <dbReference type="NCBI Taxonomy" id="1973748"/>
    <lineage>
        <taxon>Bacteria</taxon>
        <taxon>Bacteria division WOR-3</taxon>
    </lineage>
</organism>
<dbReference type="InterPro" id="IPR052018">
    <property type="entry name" value="PHP_domain"/>
</dbReference>
<dbReference type="Proteomes" id="UP000215215">
    <property type="component" value="Unassembled WGS sequence"/>
</dbReference>
<dbReference type="EMBL" id="NOZQ01000092">
    <property type="protein sequence ID" value="OYD16012.1"/>
    <property type="molecule type" value="Genomic_DNA"/>
</dbReference>
<dbReference type="CDD" id="cd07438">
    <property type="entry name" value="PHP_HisPPase_AMP"/>
    <property type="match status" value="1"/>
</dbReference>
<reference evidence="2 3" key="1">
    <citation type="submission" date="2017-07" db="EMBL/GenBank/DDBJ databases">
        <title>Recovery of genomes from metagenomes via a dereplication, aggregation, and scoring strategy.</title>
        <authorList>
            <person name="Sieber C.M."/>
            <person name="Probst A.J."/>
            <person name="Sharrar A."/>
            <person name="Thomas B.C."/>
            <person name="Hess M."/>
            <person name="Tringe S.G."/>
            <person name="Banfield J.F."/>
        </authorList>
    </citation>
    <scope>NUCLEOTIDE SEQUENCE [LARGE SCALE GENOMIC DNA]</scope>
    <source>
        <strain evidence="2">JGI_Cruoil_03_44_89</strain>
    </source>
</reference>
<dbReference type="Gene3D" id="3.20.20.140">
    <property type="entry name" value="Metal-dependent hydrolases"/>
    <property type="match status" value="1"/>
</dbReference>
<sequence length="266" mass="29669">MWIDLHIHTTFSDGTLTPDEVIATAKKSGLCAIAFTDHDSVDALDNYTDSLGLEIIPGTELSAREEDKSVHVLGYFIDRKNEDLNGFIRTLKKARVSRGERMVEKLNDFGIDITMDEVRENVTGEILGRPHIARVLLNKGVVNNLQEAFSIYIGNDKPCYVPKPNIGVSQVVKVIKKAGGIPVLAHPIYLGNDRLIFKFIDEGIEGLEVWYPAHGESDIERYLKIAREKNLIVTGGSDSHGNLGSYTRIGDFKVDYKVLVKMKLRS</sequence>
<dbReference type="SMART" id="SM00481">
    <property type="entry name" value="POLIIIAc"/>
    <property type="match status" value="1"/>
</dbReference>
<evidence type="ECO:0000313" key="2">
    <source>
        <dbReference type="EMBL" id="OYD16012.1"/>
    </source>
</evidence>
<dbReference type="InterPro" id="IPR003141">
    <property type="entry name" value="Pol/His_phosphatase_N"/>
</dbReference>
<proteinExistence type="predicted"/>
<dbReference type="AlphaFoldDB" id="A0A235BUU5"/>
<dbReference type="Gene3D" id="1.10.150.650">
    <property type="match status" value="1"/>
</dbReference>
<dbReference type="InterPro" id="IPR004013">
    <property type="entry name" value="PHP_dom"/>
</dbReference>
<comment type="caution">
    <text evidence="2">The sequence shown here is derived from an EMBL/GenBank/DDBJ whole genome shotgun (WGS) entry which is preliminary data.</text>
</comment>
<feature type="domain" description="Polymerase/histidinol phosphatase N-terminal" evidence="1">
    <location>
        <begin position="3"/>
        <end position="65"/>
    </location>
</feature>
<evidence type="ECO:0000313" key="3">
    <source>
        <dbReference type="Proteomes" id="UP000215215"/>
    </source>
</evidence>